<reference evidence="1" key="1">
    <citation type="submission" date="2018-02" db="EMBL/GenBank/DDBJ databases">
        <title>Rhizophora mucronata_Transcriptome.</title>
        <authorList>
            <person name="Meera S.P."/>
            <person name="Sreeshan A."/>
            <person name="Augustine A."/>
        </authorList>
    </citation>
    <scope>NUCLEOTIDE SEQUENCE</scope>
    <source>
        <tissue evidence="1">Leaf</tissue>
    </source>
</reference>
<accession>A0A2P2NT25</accession>
<protein>
    <submittedName>
        <fullName evidence="1">Uncharacterized protein</fullName>
    </submittedName>
</protein>
<dbReference type="AlphaFoldDB" id="A0A2P2NT25"/>
<proteinExistence type="predicted"/>
<name>A0A2P2NT25_RHIMU</name>
<organism evidence="1">
    <name type="scientific">Rhizophora mucronata</name>
    <name type="common">Asiatic mangrove</name>
    <dbReference type="NCBI Taxonomy" id="61149"/>
    <lineage>
        <taxon>Eukaryota</taxon>
        <taxon>Viridiplantae</taxon>
        <taxon>Streptophyta</taxon>
        <taxon>Embryophyta</taxon>
        <taxon>Tracheophyta</taxon>
        <taxon>Spermatophyta</taxon>
        <taxon>Magnoliopsida</taxon>
        <taxon>eudicotyledons</taxon>
        <taxon>Gunneridae</taxon>
        <taxon>Pentapetalae</taxon>
        <taxon>rosids</taxon>
        <taxon>fabids</taxon>
        <taxon>Malpighiales</taxon>
        <taxon>Rhizophoraceae</taxon>
        <taxon>Rhizophora</taxon>
    </lineage>
</organism>
<sequence length="24" mass="2883">MKCSWYPPKRNFETQSSTIFTSML</sequence>
<dbReference type="EMBL" id="GGEC01065188">
    <property type="protein sequence ID" value="MBX45672.1"/>
    <property type="molecule type" value="Transcribed_RNA"/>
</dbReference>
<evidence type="ECO:0000313" key="1">
    <source>
        <dbReference type="EMBL" id="MBX45672.1"/>
    </source>
</evidence>